<dbReference type="AlphaFoldDB" id="A0AAX6HBS1"/>
<feature type="compositionally biased region" description="Gly residues" evidence="1">
    <location>
        <begin position="51"/>
        <end position="61"/>
    </location>
</feature>
<keyword evidence="3" id="KW-1185">Reference proteome</keyword>
<evidence type="ECO:0000313" key="2">
    <source>
        <dbReference type="EMBL" id="KAJ6838118.1"/>
    </source>
</evidence>
<reference evidence="2" key="2">
    <citation type="submission" date="2023-04" db="EMBL/GenBank/DDBJ databases">
        <authorList>
            <person name="Bruccoleri R.E."/>
            <person name="Oakeley E.J."/>
            <person name="Faust A.-M."/>
            <person name="Dessus-Babus S."/>
            <person name="Altorfer M."/>
            <person name="Burckhardt D."/>
            <person name="Oertli M."/>
            <person name="Naumann U."/>
            <person name="Petersen F."/>
            <person name="Wong J."/>
        </authorList>
    </citation>
    <scope>NUCLEOTIDE SEQUENCE</scope>
    <source>
        <strain evidence="2">GSM-AAB239-AS_SAM_17_03QT</strain>
        <tissue evidence="2">Leaf</tissue>
    </source>
</reference>
<accession>A0AAX6HBS1</accession>
<feature type="region of interest" description="Disordered" evidence="1">
    <location>
        <begin position="39"/>
        <end position="104"/>
    </location>
</feature>
<reference evidence="2" key="1">
    <citation type="journal article" date="2023" name="GigaByte">
        <title>Genome assembly of the bearded iris, Iris pallida Lam.</title>
        <authorList>
            <person name="Bruccoleri R.E."/>
            <person name="Oakeley E.J."/>
            <person name="Faust A.M.E."/>
            <person name="Altorfer M."/>
            <person name="Dessus-Babus S."/>
            <person name="Burckhardt D."/>
            <person name="Oertli M."/>
            <person name="Naumann U."/>
            <person name="Petersen F."/>
            <person name="Wong J."/>
        </authorList>
    </citation>
    <scope>NUCLEOTIDE SEQUENCE</scope>
    <source>
        <strain evidence="2">GSM-AAB239-AS_SAM_17_03QT</strain>
    </source>
</reference>
<evidence type="ECO:0000313" key="3">
    <source>
        <dbReference type="Proteomes" id="UP001140949"/>
    </source>
</evidence>
<name>A0AAX6HBS1_IRIPA</name>
<protein>
    <submittedName>
        <fullName evidence="2">LOB domain-containing protein 40</fullName>
    </submittedName>
</protein>
<dbReference type="EMBL" id="JANAVB010010862">
    <property type="protein sequence ID" value="KAJ6838118.1"/>
    <property type="molecule type" value="Genomic_DNA"/>
</dbReference>
<organism evidence="2 3">
    <name type="scientific">Iris pallida</name>
    <name type="common">Sweet iris</name>
    <dbReference type="NCBI Taxonomy" id="29817"/>
    <lineage>
        <taxon>Eukaryota</taxon>
        <taxon>Viridiplantae</taxon>
        <taxon>Streptophyta</taxon>
        <taxon>Embryophyta</taxon>
        <taxon>Tracheophyta</taxon>
        <taxon>Spermatophyta</taxon>
        <taxon>Magnoliopsida</taxon>
        <taxon>Liliopsida</taxon>
        <taxon>Asparagales</taxon>
        <taxon>Iridaceae</taxon>
        <taxon>Iridoideae</taxon>
        <taxon>Irideae</taxon>
        <taxon>Iris</taxon>
    </lineage>
</organism>
<feature type="compositionally biased region" description="Basic and acidic residues" evidence="1">
    <location>
        <begin position="64"/>
        <end position="89"/>
    </location>
</feature>
<dbReference type="Proteomes" id="UP001140949">
    <property type="component" value="Unassembled WGS sequence"/>
</dbReference>
<sequence>MSGRISTMPLPPQLPPLPPCRCGAPQREQDCADKVQAIRPRPGKAELPGCDGIGERNGGVLEGEEPRIVRERKPVLGRDRRGVAREPGRAGDAGSGGERRGTGADAVVRAVAPGGAGRGGAVNRVVDLSPT</sequence>
<comment type="caution">
    <text evidence="2">The sequence shown here is derived from an EMBL/GenBank/DDBJ whole genome shotgun (WGS) entry which is preliminary data.</text>
</comment>
<feature type="region of interest" description="Disordered" evidence="1">
    <location>
        <begin position="1"/>
        <end position="25"/>
    </location>
</feature>
<proteinExistence type="predicted"/>
<evidence type="ECO:0000256" key="1">
    <source>
        <dbReference type="SAM" id="MobiDB-lite"/>
    </source>
</evidence>
<feature type="compositionally biased region" description="Pro residues" evidence="1">
    <location>
        <begin position="9"/>
        <end position="19"/>
    </location>
</feature>
<gene>
    <name evidence="2" type="ORF">M6B38_322580</name>
</gene>